<dbReference type="Proteomes" id="UP000319252">
    <property type="component" value="Unassembled WGS sequence"/>
</dbReference>
<evidence type="ECO:0000313" key="3">
    <source>
        <dbReference type="Proteomes" id="UP000319252"/>
    </source>
</evidence>
<organism evidence="2 3">
    <name type="scientific">Bifidobacterium longum subsp. infantis</name>
    <dbReference type="NCBI Taxonomy" id="1682"/>
    <lineage>
        <taxon>Bacteria</taxon>
        <taxon>Bacillati</taxon>
        <taxon>Actinomycetota</taxon>
        <taxon>Actinomycetes</taxon>
        <taxon>Bifidobacteriales</taxon>
        <taxon>Bifidobacteriaceae</taxon>
        <taxon>Bifidobacterium</taxon>
    </lineage>
</organism>
<keyword evidence="1" id="KW-0812">Transmembrane</keyword>
<gene>
    <name evidence="2" type="ORF">BLONGUMMC1_00763</name>
</gene>
<evidence type="ECO:0000256" key="1">
    <source>
        <dbReference type="SAM" id="Phobius"/>
    </source>
</evidence>
<evidence type="ECO:0000313" key="2">
    <source>
        <dbReference type="EMBL" id="VUW82628.1"/>
    </source>
</evidence>
<proteinExistence type="predicted"/>
<dbReference type="EMBL" id="CABHML010000032">
    <property type="protein sequence ID" value="VUW82628.1"/>
    <property type="molecule type" value="Genomic_DNA"/>
</dbReference>
<dbReference type="AlphaFoldDB" id="A0A564RWU4"/>
<keyword evidence="1" id="KW-1133">Transmembrane helix</keyword>
<sequence>MNRSQDAALGTGHLVALATGGVIGLGVMSMPGIGIGIIGTGLWIAALVGLGFSVIALVPQLLLNSSGEYRCNLVCSSLHGLVAEASSKPHAARAAAWFAFHRGRHCPTAAGLSYVLSTRV</sequence>
<feature type="transmembrane region" description="Helical" evidence="1">
    <location>
        <begin position="7"/>
        <end position="27"/>
    </location>
</feature>
<accession>A0A564RWU4</accession>
<name>A0A564RWU4_BIFLI</name>
<protein>
    <submittedName>
        <fullName evidence="2">Uncharacterized protein</fullName>
    </submittedName>
</protein>
<reference evidence="2 3" key="1">
    <citation type="submission" date="2019-07" db="EMBL/GenBank/DDBJ databases">
        <authorList>
            <person name="Chang H.-W."/>
            <person name="Raman A."/>
            <person name="Venkatesh S."/>
            <person name="Gehrig J."/>
        </authorList>
    </citation>
    <scope>NUCLEOTIDE SEQUENCE [LARGE SCALE GENOMIC DNA]</scope>
    <source>
        <strain evidence="2">B.longum_ssp_infantis_4</strain>
    </source>
</reference>
<keyword evidence="1" id="KW-0472">Membrane</keyword>
<feature type="transmembrane region" description="Helical" evidence="1">
    <location>
        <begin position="33"/>
        <end position="58"/>
    </location>
</feature>